<proteinExistence type="predicted"/>
<keyword evidence="2" id="KW-1185">Reference proteome</keyword>
<sequence length="145" mass="15560">MSPSMLNVGLDPALVDDAPSSRAAFPEIDAEAVRAGMAAGRARLQELGLSVDVCLLDYGRTAEAVFRAALTAKDYDIVLIGAGVRLDPELTPLLEVLVNTTHELAPGAKLCFNVSPTTAVEAVQRWWPEHKPLVQALHSTQETTR</sequence>
<gene>
    <name evidence="1" type="ORF">KVH32_15025</name>
</gene>
<dbReference type="Proteomes" id="UP000758701">
    <property type="component" value="Unassembled WGS sequence"/>
</dbReference>
<name>A0ABS7W3B7_STROV</name>
<protein>
    <submittedName>
        <fullName evidence="1">Uncharacterized protein</fullName>
    </submittedName>
</protein>
<accession>A0ABS7W3B7</accession>
<reference evidence="1 2" key="1">
    <citation type="submission" date="2021-06" db="EMBL/GenBank/DDBJ databases">
        <title>Ecological speciation of a Streptomyces species isolated from different habitats and geographic origins.</title>
        <authorList>
            <person name="Wang J."/>
        </authorList>
    </citation>
    <scope>NUCLEOTIDE SEQUENCE [LARGE SCALE GENOMIC DNA]</scope>
    <source>
        <strain evidence="1 2">FXJ8.012</strain>
    </source>
</reference>
<evidence type="ECO:0000313" key="2">
    <source>
        <dbReference type="Proteomes" id="UP000758701"/>
    </source>
</evidence>
<dbReference type="EMBL" id="JAHSTP010000004">
    <property type="protein sequence ID" value="MBZ6152466.1"/>
    <property type="molecule type" value="Genomic_DNA"/>
</dbReference>
<comment type="caution">
    <text evidence="1">The sequence shown here is derived from an EMBL/GenBank/DDBJ whole genome shotgun (WGS) entry which is preliminary data.</text>
</comment>
<organism evidence="1 2">
    <name type="scientific">Streptomyces olivaceus</name>
    <dbReference type="NCBI Taxonomy" id="47716"/>
    <lineage>
        <taxon>Bacteria</taxon>
        <taxon>Bacillati</taxon>
        <taxon>Actinomycetota</taxon>
        <taxon>Actinomycetes</taxon>
        <taxon>Kitasatosporales</taxon>
        <taxon>Streptomycetaceae</taxon>
        <taxon>Streptomyces</taxon>
    </lineage>
</organism>
<dbReference type="RefSeq" id="WP_051159526.1">
    <property type="nucleotide sequence ID" value="NZ_BNEG01000003.1"/>
</dbReference>
<evidence type="ECO:0000313" key="1">
    <source>
        <dbReference type="EMBL" id="MBZ6152466.1"/>
    </source>
</evidence>